<comment type="caution">
    <text evidence="2">The sequence shown here is derived from an EMBL/GenBank/DDBJ whole genome shotgun (WGS) entry which is preliminary data.</text>
</comment>
<proteinExistence type="predicted"/>
<gene>
    <name evidence="2" type="ORF">ACFQZX_12650</name>
</gene>
<dbReference type="PANTHER" id="PTHR20883:SF48">
    <property type="entry name" value="ECTOINE DIOXYGENASE"/>
    <property type="match status" value="1"/>
</dbReference>
<dbReference type="GO" id="GO:0051213">
    <property type="term" value="F:dioxygenase activity"/>
    <property type="evidence" value="ECO:0007669"/>
    <property type="project" value="UniProtKB-KW"/>
</dbReference>
<dbReference type="Pfam" id="PF05721">
    <property type="entry name" value="PhyH"/>
    <property type="match status" value="1"/>
</dbReference>
<keyword evidence="2" id="KW-0223">Dioxygenase</keyword>
<dbReference type="Proteomes" id="UP001597010">
    <property type="component" value="Unassembled WGS sequence"/>
</dbReference>
<dbReference type="RefSeq" id="WP_377115834.1">
    <property type="nucleotide sequence ID" value="NZ_JBHTHZ010000011.1"/>
</dbReference>
<evidence type="ECO:0000256" key="1">
    <source>
        <dbReference type="ARBA" id="ARBA00001954"/>
    </source>
</evidence>
<keyword evidence="3" id="KW-1185">Reference proteome</keyword>
<evidence type="ECO:0000313" key="2">
    <source>
        <dbReference type="EMBL" id="MFD0794469.1"/>
    </source>
</evidence>
<dbReference type="PANTHER" id="PTHR20883">
    <property type="entry name" value="PHYTANOYL-COA DIOXYGENASE DOMAIN CONTAINING 1"/>
    <property type="match status" value="1"/>
</dbReference>
<evidence type="ECO:0000313" key="3">
    <source>
        <dbReference type="Proteomes" id="UP001597010"/>
    </source>
</evidence>
<dbReference type="Gene3D" id="2.60.120.620">
    <property type="entry name" value="q2cbj1_9rhob like domain"/>
    <property type="match status" value="1"/>
</dbReference>
<dbReference type="EMBL" id="JBHTHZ010000011">
    <property type="protein sequence ID" value="MFD0794469.1"/>
    <property type="molecule type" value="Genomic_DNA"/>
</dbReference>
<dbReference type="InterPro" id="IPR008775">
    <property type="entry name" value="Phytyl_CoA_dOase-like"/>
</dbReference>
<reference evidence="3" key="1">
    <citation type="journal article" date="2019" name="Int. J. Syst. Evol. Microbiol.">
        <title>The Global Catalogue of Microorganisms (GCM) 10K type strain sequencing project: providing services to taxonomists for standard genome sequencing and annotation.</title>
        <authorList>
            <consortium name="The Broad Institute Genomics Platform"/>
            <consortium name="The Broad Institute Genome Sequencing Center for Infectious Disease"/>
            <person name="Wu L."/>
            <person name="Ma J."/>
        </authorList>
    </citation>
    <scope>NUCLEOTIDE SEQUENCE [LARGE SCALE GENOMIC DNA]</scope>
    <source>
        <strain evidence="3">CCUG 61484</strain>
    </source>
</reference>
<accession>A0ABW3AUI6</accession>
<comment type="cofactor">
    <cofactor evidence="1">
        <name>Fe(2+)</name>
        <dbReference type="ChEBI" id="CHEBI:29033"/>
    </cofactor>
</comment>
<organism evidence="2 3">
    <name type="scientific">Mucilaginibacter litoreus</name>
    <dbReference type="NCBI Taxonomy" id="1048221"/>
    <lineage>
        <taxon>Bacteria</taxon>
        <taxon>Pseudomonadati</taxon>
        <taxon>Bacteroidota</taxon>
        <taxon>Sphingobacteriia</taxon>
        <taxon>Sphingobacteriales</taxon>
        <taxon>Sphingobacteriaceae</taxon>
        <taxon>Mucilaginibacter</taxon>
    </lineage>
</organism>
<keyword evidence="2" id="KW-0560">Oxidoreductase</keyword>
<sequence>MHTIDNKNDISSLGFCVINNIYSACDIDDILDAIKTAGNKPSTFRKSDDLFAIRQFLKMVPDVRSIILNDNLKKIIREIFSDTYFVVKSIYFDKPSKSNWFVPWHQDLTISVNQKKEVKGYGPWTIKQNQFAVKPPTHILKDNFTIRIHLDDADAENGALKVLPASHLKGVYRTDGISWINEKAHTCCVNAGGIMIMRPLMMHASDRTVNNKPRKVIHIEFSRSVLPDGIDWSEKLCFF</sequence>
<protein>
    <submittedName>
        <fullName evidence="2">Phytanoyl-CoA dioxygenase family protein</fullName>
    </submittedName>
</protein>
<dbReference type="SUPFAM" id="SSF51197">
    <property type="entry name" value="Clavaminate synthase-like"/>
    <property type="match status" value="1"/>
</dbReference>
<name>A0ABW3AUI6_9SPHI</name>